<evidence type="ECO:0000313" key="2">
    <source>
        <dbReference type="Proteomes" id="UP000441717"/>
    </source>
</evidence>
<comment type="caution">
    <text evidence="1">The sequence shown here is derived from an EMBL/GenBank/DDBJ whole genome shotgun (WGS) entry which is preliminary data.</text>
</comment>
<dbReference type="EMBL" id="WHYR01000008">
    <property type="protein sequence ID" value="MQL51512.1"/>
    <property type="molecule type" value="Genomic_DNA"/>
</dbReference>
<name>A0A6N7IND9_9FIRM</name>
<evidence type="ECO:0000313" key="1">
    <source>
        <dbReference type="EMBL" id="MQL51512.1"/>
    </source>
</evidence>
<dbReference type="OrthoDB" id="1807970at2"/>
<dbReference type="Proteomes" id="UP000441717">
    <property type="component" value="Unassembled WGS sequence"/>
</dbReference>
<gene>
    <name evidence="1" type="ORF">GFC01_04375</name>
</gene>
<dbReference type="RefSeq" id="WP_152945435.1">
    <property type="nucleotide sequence ID" value="NZ_WHYR01000008.1"/>
</dbReference>
<keyword evidence="2" id="KW-1185">Reference proteome</keyword>
<protein>
    <submittedName>
        <fullName evidence="1">Uncharacterized protein</fullName>
    </submittedName>
</protein>
<organism evidence="1 2">
    <name type="scientific">Desulfofundulus thermobenzoicus</name>
    <dbReference type="NCBI Taxonomy" id="29376"/>
    <lineage>
        <taxon>Bacteria</taxon>
        <taxon>Bacillati</taxon>
        <taxon>Bacillota</taxon>
        <taxon>Clostridia</taxon>
        <taxon>Eubacteriales</taxon>
        <taxon>Peptococcaceae</taxon>
        <taxon>Desulfofundulus</taxon>
    </lineage>
</organism>
<sequence>MLVPFLLALFAVWLSIMLVRVFSLVGLHRNTAGQPRGKLVVLLGNQDGAAEGFLRRLAAGCLARVPPLDLSVIVADWGRDLTGPIAGKLGRRMGFQALPAEEADGENRVVLNAALSRLPGEPRHGMMVLSAARSGPAGSERGKGIIPAWYYDARGLQGRELLKAPVLRPAPARNYSAYDMWFHA</sequence>
<proteinExistence type="predicted"/>
<accession>A0A6N7IND9</accession>
<dbReference type="AlphaFoldDB" id="A0A6N7IND9"/>
<reference evidence="1 2" key="1">
    <citation type="submission" date="2019-10" db="EMBL/GenBank/DDBJ databases">
        <title>Comparative genomics of sulfur disproportionating microorganisms.</title>
        <authorList>
            <person name="Ward L.M."/>
            <person name="Bertran E."/>
            <person name="Johnston D."/>
        </authorList>
    </citation>
    <scope>NUCLEOTIDE SEQUENCE [LARGE SCALE GENOMIC DNA]</scope>
    <source>
        <strain evidence="1 2">DSM 14055</strain>
    </source>
</reference>